<protein>
    <recommendedName>
        <fullName evidence="3">BTB domain-containing protein</fullName>
    </recommendedName>
</protein>
<dbReference type="Proteomes" id="UP000507470">
    <property type="component" value="Unassembled WGS sequence"/>
</dbReference>
<keyword evidence="1" id="KW-0880">Kelch repeat</keyword>
<dbReference type="InterPro" id="IPR036404">
    <property type="entry name" value="Jacalin-like_lectin_dom_sf"/>
</dbReference>
<name>A0A6J8EJH3_MYTCO</name>
<dbReference type="SMART" id="SM00915">
    <property type="entry name" value="Jacalin"/>
    <property type="match status" value="1"/>
</dbReference>
<dbReference type="Gene3D" id="3.30.710.10">
    <property type="entry name" value="Potassium Channel Kv1.1, Chain A"/>
    <property type="match status" value="1"/>
</dbReference>
<dbReference type="PANTHER" id="PTHR45632">
    <property type="entry name" value="LD33804P"/>
    <property type="match status" value="1"/>
</dbReference>
<dbReference type="Gene3D" id="1.25.40.420">
    <property type="match status" value="1"/>
</dbReference>
<accession>A0A6J8EJH3</accession>
<keyword evidence="5" id="KW-1185">Reference proteome</keyword>
<organism evidence="4 5">
    <name type="scientific">Mytilus coruscus</name>
    <name type="common">Sea mussel</name>
    <dbReference type="NCBI Taxonomy" id="42192"/>
    <lineage>
        <taxon>Eukaryota</taxon>
        <taxon>Metazoa</taxon>
        <taxon>Spiralia</taxon>
        <taxon>Lophotrochozoa</taxon>
        <taxon>Mollusca</taxon>
        <taxon>Bivalvia</taxon>
        <taxon>Autobranchia</taxon>
        <taxon>Pteriomorphia</taxon>
        <taxon>Mytilida</taxon>
        <taxon>Mytiloidea</taxon>
        <taxon>Mytilidae</taxon>
        <taxon>Mytilinae</taxon>
        <taxon>Mytilus</taxon>
    </lineage>
</organism>
<dbReference type="InterPro" id="IPR000210">
    <property type="entry name" value="BTB/POZ_dom"/>
</dbReference>
<dbReference type="CDD" id="cd14733">
    <property type="entry name" value="BACK"/>
    <property type="match status" value="1"/>
</dbReference>
<dbReference type="Gene3D" id="2.100.10.30">
    <property type="entry name" value="Jacalin-like lectin domain"/>
    <property type="match status" value="1"/>
</dbReference>
<dbReference type="PANTHER" id="PTHR45632:SF3">
    <property type="entry name" value="KELCH-LIKE PROTEIN 32"/>
    <property type="match status" value="1"/>
</dbReference>
<feature type="domain" description="BTB" evidence="3">
    <location>
        <begin position="27"/>
        <end position="98"/>
    </location>
</feature>
<proteinExistence type="predicted"/>
<keyword evidence="2" id="KW-0677">Repeat</keyword>
<gene>
    <name evidence="4" type="ORF">MCOR_52183</name>
</gene>
<dbReference type="InterPro" id="IPR001229">
    <property type="entry name" value="Jacalin-like_lectin_dom"/>
</dbReference>
<dbReference type="OrthoDB" id="6357972at2759"/>
<dbReference type="SUPFAM" id="SSF51101">
    <property type="entry name" value="Mannose-binding lectins"/>
    <property type="match status" value="1"/>
</dbReference>
<evidence type="ECO:0000313" key="4">
    <source>
        <dbReference type="EMBL" id="CAC5419902.1"/>
    </source>
</evidence>
<dbReference type="Pfam" id="PF01419">
    <property type="entry name" value="Jacalin"/>
    <property type="match status" value="1"/>
</dbReference>
<evidence type="ECO:0000313" key="5">
    <source>
        <dbReference type="Proteomes" id="UP000507470"/>
    </source>
</evidence>
<dbReference type="PROSITE" id="PS50097">
    <property type="entry name" value="BTB"/>
    <property type="match status" value="1"/>
</dbReference>
<dbReference type="AlphaFoldDB" id="A0A6J8EJH3"/>
<dbReference type="Pfam" id="PF07707">
    <property type="entry name" value="BACK"/>
    <property type="match status" value="1"/>
</dbReference>
<dbReference type="SMART" id="SM00875">
    <property type="entry name" value="BACK"/>
    <property type="match status" value="1"/>
</dbReference>
<dbReference type="InterPro" id="IPR011333">
    <property type="entry name" value="SKP1/BTB/POZ_sf"/>
</dbReference>
<dbReference type="SMART" id="SM00225">
    <property type="entry name" value="BTB"/>
    <property type="match status" value="1"/>
</dbReference>
<reference evidence="4 5" key="1">
    <citation type="submission" date="2020-06" db="EMBL/GenBank/DDBJ databases">
        <authorList>
            <person name="Li R."/>
            <person name="Bekaert M."/>
        </authorList>
    </citation>
    <scope>NUCLEOTIDE SEQUENCE [LARGE SCALE GENOMIC DNA]</scope>
    <source>
        <strain evidence="5">wild</strain>
    </source>
</reference>
<evidence type="ECO:0000256" key="2">
    <source>
        <dbReference type="ARBA" id="ARBA00022737"/>
    </source>
</evidence>
<dbReference type="InterPro" id="IPR011705">
    <property type="entry name" value="BACK"/>
</dbReference>
<dbReference type="EMBL" id="CACVKT020009056">
    <property type="protein sequence ID" value="CAC5419902.1"/>
    <property type="molecule type" value="Genomic_DNA"/>
</dbReference>
<dbReference type="Pfam" id="PF00651">
    <property type="entry name" value="BTB"/>
    <property type="match status" value="1"/>
</dbReference>
<dbReference type="SUPFAM" id="SSF54695">
    <property type="entry name" value="POZ domain"/>
    <property type="match status" value="1"/>
</dbReference>
<sequence length="480" mass="55170">MAEVVDDKHSRNTVQNMLKAWEEGLYCDVTLKCGTKQITAHKIVLASLSDYFKNLFKYHDIQSDKHIEEYELDPNIFKEDTLYQIIRYGYTGRIKIEVGFVQELLMAAGFLQIRFVLTECEKFMTHNIEIDNVIALVSFSNLSNLRRLLDAVCSYISKHFKDLIKSGAFLKLSADDFKTVLQNDYLTVFDHDVPVENPELEILKLVGVYLSITSVSHKDFKASTVPELLGEIRFSDINNPEDLQSVVDLYPILNCDLLQNAINAESNTNAELLDRKFANRRKTLQTGRKGFACGGQEHHVLEKFSEAWEDGKDINDRPINFKLWIRRWDDRPVLGGISVQYRSGKLVIHGEKPKLESIFVSEHEFSLEENEVITKIKVRSGWMIDSLKFFTNFGRELGPFGGSGGSARTATLYDDHDDEISYLHSFDGKVVIFQGCLGITCLKFVWVSYRENWWNEMTIDSDCEEEYDCFESSYDGSESY</sequence>
<evidence type="ECO:0000256" key="1">
    <source>
        <dbReference type="ARBA" id="ARBA00022441"/>
    </source>
</evidence>
<evidence type="ECO:0000259" key="3">
    <source>
        <dbReference type="PROSITE" id="PS50097"/>
    </source>
</evidence>